<evidence type="ECO:0000256" key="3">
    <source>
        <dbReference type="ARBA" id="ARBA00022519"/>
    </source>
</evidence>
<keyword evidence="2" id="KW-1003">Cell membrane</keyword>
<dbReference type="PANTHER" id="PTHR30606">
    <property type="entry name" value="LIPID A BIOSYNTHESIS LAUROYL ACYLTRANSFERASE"/>
    <property type="match status" value="1"/>
</dbReference>
<name>S5DYA9_9ACTN</name>
<proteinExistence type="predicted"/>
<protein>
    <submittedName>
        <fullName evidence="8">Lauroyl/myristoyl acyltransferase</fullName>
    </submittedName>
</protein>
<feature type="transmembrane region" description="Helical" evidence="7">
    <location>
        <begin position="20"/>
        <end position="38"/>
    </location>
</feature>
<evidence type="ECO:0000256" key="6">
    <source>
        <dbReference type="ARBA" id="ARBA00023315"/>
    </source>
</evidence>
<sequence length="281" mass="32517">MKYTVITSLHSLVKYIPIKFFLFLSYPIAIIYYLLTPFSNFKLSKRKKFIENYSIFKVKHNYVKYWLETIWLTKEGYFKYIYPKVNIVNEEVIRKLNKTHTSYILALPHVGNWEFAIPMGKYLDLNLVAVAEPLQDLKILDWFTSLREQLGCKIILGGKGQNTFDEIISLLNNNSHVCLLAERHVAKSGVGVEFFNQMAAFPKGPVALSLETQLPVVPTAFIKSVSGYELHFGKPFIVPYFENQAQSIQHGLKVLSKSLEELIMLDPNQWHSIQPVWTSEY</sequence>
<dbReference type="GO" id="GO:0016746">
    <property type="term" value="F:acyltransferase activity"/>
    <property type="evidence" value="ECO:0007669"/>
    <property type="project" value="UniProtKB-KW"/>
</dbReference>
<dbReference type="AlphaFoldDB" id="S5DYA9"/>
<dbReference type="Pfam" id="PF03279">
    <property type="entry name" value="Lip_A_acyltrans"/>
    <property type="match status" value="1"/>
</dbReference>
<dbReference type="GO" id="GO:0009247">
    <property type="term" value="P:glycolipid biosynthetic process"/>
    <property type="evidence" value="ECO:0007669"/>
    <property type="project" value="UniProtKB-ARBA"/>
</dbReference>
<evidence type="ECO:0000256" key="5">
    <source>
        <dbReference type="ARBA" id="ARBA00023136"/>
    </source>
</evidence>
<dbReference type="EMBL" id="KC811146">
    <property type="protein sequence ID" value="AGQ19907.1"/>
    <property type="molecule type" value="Genomic_DNA"/>
</dbReference>
<keyword evidence="7" id="KW-0812">Transmembrane</keyword>
<keyword evidence="6 8" id="KW-0012">Acyltransferase</keyword>
<keyword evidence="3" id="KW-0997">Cell inner membrane</keyword>
<dbReference type="InterPro" id="IPR004960">
    <property type="entry name" value="LipA_acyltrans"/>
</dbReference>
<reference evidence="8" key="1">
    <citation type="journal article" date="2013" name="Sci. Rep.">
        <title>Metagenomics uncovers a new group of low GC and ultra-small marine Actinobacteria.</title>
        <authorList>
            <person name="Ghai R."/>
            <person name="Mizuno C.M."/>
            <person name="Picazo A."/>
            <person name="Camacho A."/>
            <person name="Rodriguez-Valera F."/>
        </authorList>
    </citation>
    <scope>NUCLEOTIDE SEQUENCE</scope>
</reference>
<accession>S5DYA9</accession>
<dbReference type="GO" id="GO:0005886">
    <property type="term" value="C:plasma membrane"/>
    <property type="evidence" value="ECO:0007669"/>
    <property type="project" value="UniProtKB-SubCell"/>
</dbReference>
<evidence type="ECO:0000256" key="1">
    <source>
        <dbReference type="ARBA" id="ARBA00004533"/>
    </source>
</evidence>
<keyword evidence="4 8" id="KW-0808">Transferase</keyword>
<evidence type="ECO:0000256" key="7">
    <source>
        <dbReference type="SAM" id="Phobius"/>
    </source>
</evidence>
<keyword evidence="5 7" id="KW-0472">Membrane</keyword>
<dbReference type="PANTHER" id="PTHR30606:SF10">
    <property type="entry name" value="PHOSPHATIDYLINOSITOL MANNOSIDE ACYLTRANSFERASE"/>
    <property type="match status" value="1"/>
</dbReference>
<organism evidence="8">
    <name type="scientific">Candidatus Actinomarina minuta</name>
    <dbReference type="NCBI Taxonomy" id="1389454"/>
    <lineage>
        <taxon>Bacteria</taxon>
        <taxon>Bacillati</taxon>
        <taxon>Actinomycetota</taxon>
        <taxon>Actinomycetes</taxon>
        <taxon>Candidatus Actinomarinidae</taxon>
        <taxon>Candidatus Actinomarinales</taxon>
        <taxon>Candidatus Actinomarineae</taxon>
        <taxon>Candidatus Actinomarinaceae</taxon>
        <taxon>Candidatus Actinomarina</taxon>
    </lineage>
</organism>
<evidence type="ECO:0000256" key="2">
    <source>
        <dbReference type="ARBA" id="ARBA00022475"/>
    </source>
</evidence>
<keyword evidence="7" id="KW-1133">Transmembrane helix</keyword>
<evidence type="ECO:0000313" key="8">
    <source>
        <dbReference type="EMBL" id="AGQ19907.1"/>
    </source>
</evidence>
<evidence type="ECO:0000256" key="4">
    <source>
        <dbReference type="ARBA" id="ARBA00022679"/>
    </source>
</evidence>
<dbReference type="CDD" id="cd07984">
    <property type="entry name" value="LPLAT_LABLAT-like"/>
    <property type="match status" value="1"/>
</dbReference>
<comment type="subcellular location">
    <subcellularLocation>
        <location evidence="1">Cell inner membrane</location>
    </subcellularLocation>
</comment>